<gene>
    <name evidence="2" type="ORF">Cop2CBH44_22060</name>
</gene>
<dbReference type="Pfam" id="PF02350">
    <property type="entry name" value="Epimerase_2"/>
    <property type="match status" value="1"/>
</dbReference>
<dbReference type="PANTHER" id="PTHR43174:SF3">
    <property type="entry name" value="UDP-N-ACETYLGLUCOSAMINE 2-EPIMERASE"/>
    <property type="match status" value="1"/>
</dbReference>
<dbReference type="GO" id="GO:0004553">
    <property type="term" value="F:hydrolase activity, hydrolyzing O-glycosyl compounds"/>
    <property type="evidence" value="ECO:0007669"/>
    <property type="project" value="InterPro"/>
</dbReference>
<evidence type="ECO:0000259" key="1">
    <source>
        <dbReference type="Pfam" id="PF02350"/>
    </source>
</evidence>
<evidence type="ECO:0000313" key="3">
    <source>
        <dbReference type="Proteomes" id="UP000594042"/>
    </source>
</evidence>
<reference evidence="3" key="1">
    <citation type="submission" date="2020-07" db="EMBL/GenBank/DDBJ databases">
        <title>Complete genome sequencing of Coprobacter sp. strain 2CBH44.</title>
        <authorList>
            <person name="Sakamoto M."/>
            <person name="Murakami T."/>
            <person name="Mori H."/>
        </authorList>
    </citation>
    <scope>NUCLEOTIDE SEQUENCE [LARGE SCALE GENOMIC DNA]</scope>
    <source>
        <strain evidence="3">2CBH44</strain>
    </source>
</reference>
<dbReference type="InterPro" id="IPR020004">
    <property type="entry name" value="UDP-GlcNAc_Epase"/>
</dbReference>
<dbReference type="RefSeq" id="WP_055097276.1">
    <property type="nucleotide sequence ID" value="NZ_AP023322.1"/>
</dbReference>
<dbReference type="GO" id="GO:0006047">
    <property type="term" value="P:UDP-N-acetylglucosamine metabolic process"/>
    <property type="evidence" value="ECO:0007669"/>
    <property type="project" value="InterPro"/>
</dbReference>
<accession>A0A7G1HXU8</accession>
<dbReference type="EMBL" id="AP023322">
    <property type="protein sequence ID" value="BCI63853.1"/>
    <property type="molecule type" value="Genomic_DNA"/>
</dbReference>
<dbReference type="AlphaFoldDB" id="A0A7G1HXU8"/>
<feature type="domain" description="UDP-N-acetylglucosamine 2-epimerase" evidence="1">
    <location>
        <begin position="23"/>
        <end position="368"/>
    </location>
</feature>
<name>A0A7G1HXU8_9BACT</name>
<dbReference type="SUPFAM" id="SSF53756">
    <property type="entry name" value="UDP-Glycosyltransferase/glycogen phosphorylase"/>
    <property type="match status" value="1"/>
</dbReference>
<evidence type="ECO:0000313" key="2">
    <source>
        <dbReference type="EMBL" id="BCI63853.1"/>
    </source>
</evidence>
<dbReference type="Proteomes" id="UP000594042">
    <property type="component" value="Chromosome"/>
</dbReference>
<protein>
    <submittedName>
        <fullName evidence="2">UDP-N-acetyl glucosamine 2-epimerase</fullName>
    </submittedName>
</protein>
<organism evidence="2 3">
    <name type="scientific">Coprobacter secundus subsp. similis</name>
    <dbReference type="NCBI Taxonomy" id="2751153"/>
    <lineage>
        <taxon>Bacteria</taxon>
        <taxon>Pseudomonadati</taxon>
        <taxon>Bacteroidota</taxon>
        <taxon>Bacteroidia</taxon>
        <taxon>Bacteroidales</taxon>
        <taxon>Barnesiellaceae</taxon>
        <taxon>Coprobacter</taxon>
    </lineage>
</organism>
<dbReference type="KEGG" id="copr:Cop2CBH44_22060"/>
<dbReference type="NCBIfam" id="TIGR03568">
    <property type="entry name" value="NeuC_NnaA"/>
    <property type="match status" value="1"/>
</dbReference>
<dbReference type="InterPro" id="IPR003331">
    <property type="entry name" value="UDP_GlcNAc_Epimerase_2_dom"/>
</dbReference>
<dbReference type="Gene3D" id="3.40.50.2000">
    <property type="entry name" value="Glycogen Phosphorylase B"/>
    <property type="match status" value="2"/>
</dbReference>
<sequence>MRKICVITGTRAEYGLLSRLMKMIQEDPDLDLQIIATNMHLSPEFGLTFREIENDGFIINKKVEMLLSADTSSSIAKSLGLGIIGFADAIQDLSPDLIVILGDRYEMLGAASTALFFQIPVAHISGGDVTEGAYDDAIRHSITKMSHLHFTTTEEYRNRVIQLGEEPERVFNVGSIGLDNIRYLQLLSREDLERSIGFKISKKTYMVTYHPVTLEYMTAREQFSALLKALDETDAHIIFTKPNSDSNGRIIASMIDEYVNCHSDRSVAFTSLGYLRYLSALQYVDGVIGNSSSGIVEVPSFGIPTLDIGARQKGRLAASSVLHCEASYEAIAAGLSMIATNTVKASAKEAKNPYEKPNTTENIWKIIKNYPLEDIIKKHFYDVKICTDK</sequence>
<dbReference type="PANTHER" id="PTHR43174">
    <property type="entry name" value="UDP-N-ACETYLGLUCOSAMINE 2-EPIMERASE"/>
    <property type="match status" value="1"/>
</dbReference>
<keyword evidence="3" id="KW-1185">Reference proteome</keyword>
<dbReference type="CDD" id="cd03786">
    <property type="entry name" value="GTB_UDP-GlcNAc_2-Epimerase"/>
    <property type="match status" value="1"/>
</dbReference>
<proteinExistence type="predicted"/>
<dbReference type="InterPro" id="IPR029767">
    <property type="entry name" value="WecB-like"/>
</dbReference>